<keyword evidence="5" id="KW-0732">Signal</keyword>
<evidence type="ECO:0000313" key="13">
    <source>
        <dbReference type="Proteomes" id="UP001293593"/>
    </source>
</evidence>
<keyword evidence="9" id="KW-0675">Receptor</keyword>
<sequence length="249" mass="28177">MAQKHINLTDSYHSYEINMSGYSYAFDSLEFFITLTWKGEDQKFKRPELFLKSIDLSNNALTREIPKELVSLSGLVSLNLSRNQLSGEIPMKIGNLESLEFLDLSKNKLSGPIPPSLAHIDRLSVLDLSNNSLSGKIPTGTQLQSFNASSYDGNFDLCGLPLNKKCPGDNKMPPPQEANHDEEEDASLFSQEVYLSMGLGFFVGFWAFVGPFLFNQTWRQGYYRLLNRVTDKIHVMVAIYVVKYLTIRD</sequence>
<comment type="similarity">
    <text evidence="2">Belongs to the RLP family.</text>
</comment>
<comment type="caution">
    <text evidence="12">The sequence shown here is derived from an EMBL/GenBank/DDBJ whole genome shotgun (WGS) entry which is preliminary data.</text>
</comment>
<organism evidence="12 13">
    <name type="scientific">Acacia crassicarpa</name>
    <name type="common">northern wattle</name>
    <dbReference type="NCBI Taxonomy" id="499986"/>
    <lineage>
        <taxon>Eukaryota</taxon>
        <taxon>Viridiplantae</taxon>
        <taxon>Streptophyta</taxon>
        <taxon>Embryophyta</taxon>
        <taxon>Tracheophyta</taxon>
        <taxon>Spermatophyta</taxon>
        <taxon>Magnoliopsida</taxon>
        <taxon>eudicotyledons</taxon>
        <taxon>Gunneridae</taxon>
        <taxon>Pentapetalae</taxon>
        <taxon>rosids</taxon>
        <taxon>fabids</taxon>
        <taxon>Fabales</taxon>
        <taxon>Fabaceae</taxon>
        <taxon>Caesalpinioideae</taxon>
        <taxon>mimosoid clade</taxon>
        <taxon>Acacieae</taxon>
        <taxon>Acacia</taxon>
    </lineage>
</organism>
<reference evidence="12" key="1">
    <citation type="submission" date="2023-10" db="EMBL/GenBank/DDBJ databases">
        <title>Chromosome-level genome of the transformable northern wattle, Acacia crassicarpa.</title>
        <authorList>
            <person name="Massaro I."/>
            <person name="Sinha N.R."/>
            <person name="Poethig S."/>
            <person name="Leichty A.R."/>
        </authorList>
    </citation>
    <scope>NUCLEOTIDE SEQUENCE</scope>
    <source>
        <strain evidence="12">Acra3RX</strain>
        <tissue evidence="12">Leaf</tissue>
    </source>
</reference>
<dbReference type="Gene3D" id="3.80.10.10">
    <property type="entry name" value="Ribonuclease Inhibitor"/>
    <property type="match status" value="1"/>
</dbReference>
<dbReference type="PANTHER" id="PTHR48063">
    <property type="entry name" value="LRR RECEPTOR-LIKE KINASE"/>
    <property type="match status" value="1"/>
</dbReference>
<accession>A0AAE1ILR4</accession>
<dbReference type="Proteomes" id="UP001293593">
    <property type="component" value="Unassembled WGS sequence"/>
</dbReference>
<proteinExistence type="inferred from homology"/>
<evidence type="ECO:0000256" key="3">
    <source>
        <dbReference type="ARBA" id="ARBA00022614"/>
    </source>
</evidence>
<keyword evidence="3" id="KW-0433">Leucine-rich repeat</keyword>
<evidence type="ECO:0000313" key="12">
    <source>
        <dbReference type="EMBL" id="KAK4253131.1"/>
    </source>
</evidence>
<evidence type="ECO:0000256" key="8">
    <source>
        <dbReference type="ARBA" id="ARBA00023136"/>
    </source>
</evidence>
<dbReference type="GO" id="GO:0016020">
    <property type="term" value="C:membrane"/>
    <property type="evidence" value="ECO:0007669"/>
    <property type="project" value="UniProtKB-SubCell"/>
</dbReference>
<dbReference type="PRINTS" id="PR00019">
    <property type="entry name" value="LEURICHRPT"/>
</dbReference>
<gene>
    <name evidence="12" type="ORF">QN277_010947</name>
</gene>
<evidence type="ECO:0000256" key="2">
    <source>
        <dbReference type="ARBA" id="ARBA00009592"/>
    </source>
</evidence>
<keyword evidence="4 11" id="KW-0812">Transmembrane</keyword>
<evidence type="ECO:0000256" key="7">
    <source>
        <dbReference type="ARBA" id="ARBA00022989"/>
    </source>
</evidence>
<keyword evidence="10" id="KW-0325">Glycoprotein</keyword>
<dbReference type="SUPFAM" id="SSF52058">
    <property type="entry name" value="L domain-like"/>
    <property type="match status" value="1"/>
</dbReference>
<dbReference type="EMBL" id="JAWXYG010000018">
    <property type="protein sequence ID" value="KAK4253131.1"/>
    <property type="molecule type" value="Genomic_DNA"/>
</dbReference>
<dbReference type="FunFam" id="3.80.10.10:FF:000111">
    <property type="entry name" value="LRR receptor-like serine/threonine-protein kinase ERECTA"/>
    <property type="match status" value="1"/>
</dbReference>
<name>A0AAE1ILR4_9FABA</name>
<keyword evidence="8 11" id="KW-0472">Membrane</keyword>
<evidence type="ECO:0000256" key="6">
    <source>
        <dbReference type="ARBA" id="ARBA00022737"/>
    </source>
</evidence>
<keyword evidence="13" id="KW-1185">Reference proteome</keyword>
<dbReference type="InterPro" id="IPR046956">
    <property type="entry name" value="RLP23-like"/>
</dbReference>
<protein>
    <submittedName>
        <fullName evidence="12">Uncharacterized protein</fullName>
    </submittedName>
</protein>
<evidence type="ECO:0000256" key="1">
    <source>
        <dbReference type="ARBA" id="ARBA00004479"/>
    </source>
</evidence>
<dbReference type="PANTHER" id="PTHR48063:SF98">
    <property type="entry name" value="LRR RECEPTOR-LIKE SERINE_THREONINE-PROTEIN KINASE FLS2"/>
    <property type="match status" value="1"/>
</dbReference>
<evidence type="ECO:0000256" key="5">
    <source>
        <dbReference type="ARBA" id="ARBA00022729"/>
    </source>
</evidence>
<evidence type="ECO:0000256" key="10">
    <source>
        <dbReference type="ARBA" id="ARBA00023180"/>
    </source>
</evidence>
<evidence type="ECO:0000256" key="9">
    <source>
        <dbReference type="ARBA" id="ARBA00023170"/>
    </source>
</evidence>
<evidence type="ECO:0000256" key="11">
    <source>
        <dbReference type="SAM" id="Phobius"/>
    </source>
</evidence>
<feature type="transmembrane region" description="Helical" evidence="11">
    <location>
        <begin position="193"/>
        <end position="214"/>
    </location>
</feature>
<dbReference type="AlphaFoldDB" id="A0AAE1ILR4"/>
<dbReference type="InterPro" id="IPR032675">
    <property type="entry name" value="LRR_dom_sf"/>
</dbReference>
<dbReference type="InterPro" id="IPR001611">
    <property type="entry name" value="Leu-rich_rpt"/>
</dbReference>
<keyword evidence="6" id="KW-0677">Repeat</keyword>
<comment type="subcellular location">
    <subcellularLocation>
        <location evidence="1">Membrane</location>
        <topology evidence="1">Single-pass type I membrane protein</topology>
    </subcellularLocation>
</comment>
<keyword evidence="7 11" id="KW-1133">Transmembrane helix</keyword>
<evidence type="ECO:0000256" key="4">
    <source>
        <dbReference type="ARBA" id="ARBA00022692"/>
    </source>
</evidence>
<dbReference type="Pfam" id="PF00560">
    <property type="entry name" value="LRR_1"/>
    <property type="match status" value="4"/>
</dbReference>